<accession>A0A1J5R273</accession>
<feature type="region of interest" description="Disordered" evidence="1">
    <location>
        <begin position="47"/>
        <end position="69"/>
    </location>
</feature>
<sequence>MAKTTTTRKSGDTDSDVLTPAKPQVSKDANPWDLMMANAAEVASTFRKRPQVKVSSPWREGFGRPLSQRSREIYEHITANKTRLKQK</sequence>
<evidence type="ECO:0000313" key="2">
    <source>
        <dbReference type="EMBL" id="OIQ86143.1"/>
    </source>
</evidence>
<proteinExistence type="predicted"/>
<reference evidence="2" key="1">
    <citation type="submission" date="2016-10" db="EMBL/GenBank/DDBJ databases">
        <title>Sequence of Gallionella enrichment culture.</title>
        <authorList>
            <person name="Poehlein A."/>
            <person name="Muehling M."/>
            <person name="Daniel R."/>
        </authorList>
    </citation>
    <scope>NUCLEOTIDE SEQUENCE</scope>
</reference>
<gene>
    <name evidence="2" type="ORF">GALL_320140</name>
</gene>
<protein>
    <submittedName>
        <fullName evidence="2">Uncharacterized protein</fullName>
    </submittedName>
</protein>
<dbReference type="AlphaFoldDB" id="A0A1J5R273"/>
<dbReference type="EMBL" id="MLJW01000498">
    <property type="protein sequence ID" value="OIQ86143.1"/>
    <property type="molecule type" value="Genomic_DNA"/>
</dbReference>
<organism evidence="2">
    <name type="scientific">mine drainage metagenome</name>
    <dbReference type="NCBI Taxonomy" id="410659"/>
    <lineage>
        <taxon>unclassified sequences</taxon>
        <taxon>metagenomes</taxon>
        <taxon>ecological metagenomes</taxon>
    </lineage>
</organism>
<comment type="caution">
    <text evidence="2">The sequence shown here is derived from an EMBL/GenBank/DDBJ whole genome shotgun (WGS) entry which is preliminary data.</text>
</comment>
<name>A0A1J5R273_9ZZZZ</name>
<feature type="region of interest" description="Disordered" evidence="1">
    <location>
        <begin position="1"/>
        <end position="29"/>
    </location>
</feature>
<evidence type="ECO:0000256" key="1">
    <source>
        <dbReference type="SAM" id="MobiDB-lite"/>
    </source>
</evidence>